<organism evidence="12 13">
    <name type="scientific">Youxingia wuxianensis</name>
    <dbReference type="NCBI Taxonomy" id="2763678"/>
    <lineage>
        <taxon>Bacteria</taxon>
        <taxon>Bacillati</taxon>
        <taxon>Bacillota</taxon>
        <taxon>Clostridia</taxon>
        <taxon>Eubacteriales</taxon>
        <taxon>Oscillospiraceae</taxon>
        <taxon>Youxingia</taxon>
    </lineage>
</organism>
<keyword evidence="6 10" id="KW-0274">FAD</keyword>
<evidence type="ECO:0000256" key="2">
    <source>
        <dbReference type="ARBA" id="ARBA00016337"/>
    </source>
</evidence>
<dbReference type="PIRSF" id="PIRSF006268">
    <property type="entry name" value="ApbE"/>
    <property type="match status" value="1"/>
</dbReference>
<dbReference type="Pfam" id="PF02424">
    <property type="entry name" value="ApbE"/>
    <property type="match status" value="1"/>
</dbReference>
<keyword evidence="5 10" id="KW-0479">Metal-binding</keyword>
<accession>A0A926ELD0</accession>
<dbReference type="GO" id="GO:0046872">
    <property type="term" value="F:metal ion binding"/>
    <property type="evidence" value="ECO:0007669"/>
    <property type="project" value="UniProtKB-UniRule"/>
</dbReference>
<comment type="cofactor">
    <cofactor evidence="11">
        <name>Mg(2+)</name>
        <dbReference type="ChEBI" id="CHEBI:18420"/>
    </cofactor>
    <cofactor evidence="11">
        <name>Mn(2+)</name>
        <dbReference type="ChEBI" id="CHEBI:29035"/>
    </cofactor>
    <text evidence="11">Magnesium. Can also use manganese.</text>
</comment>
<reference evidence="12" key="1">
    <citation type="submission" date="2020-08" db="EMBL/GenBank/DDBJ databases">
        <title>Genome public.</title>
        <authorList>
            <person name="Liu C."/>
            <person name="Sun Q."/>
        </authorList>
    </citation>
    <scope>NUCLEOTIDE SEQUENCE</scope>
    <source>
        <strain evidence="12">NSJ-64</strain>
    </source>
</reference>
<dbReference type="RefSeq" id="WP_262395330.1">
    <property type="nucleotide sequence ID" value="NZ_JACRTD010000005.1"/>
</dbReference>
<dbReference type="Gene3D" id="3.10.520.10">
    <property type="entry name" value="ApbE-like domains"/>
    <property type="match status" value="1"/>
</dbReference>
<sequence length="360" mass="40186">MKLNGRRKTAAMISAAGIIILLIVAGVCAFLPKVETADRIDFLMDTFIEQTVVGKRPQKTMEKVYQALLAFDKELSLYDEKSEINEINSHAGKDYVKVSKRTYDLLKRSAQLSQQSDDAFDFTIAPVTMLWHDAKKQGVPPTQQAIEEKLALVDWSKVLFRDEDNSVMLAEKGMGIDVGGIAKGYACDIVKEIYEQEKVVTGTISLGGNVYTYKTPQGQEGYRVGVRDPLGGENDPLMAITLTDCVLATSGAYERFFEYEGVSYHHIIDKKTGRPVDSDLLSATAICTDGAMADFLSTTFYILGRDAALDAIRQQELKETPEFYLVIVDREQNIYISPSLMDKVEFFDEKSEEYTLVPVV</sequence>
<dbReference type="EC" id="2.7.1.180" evidence="1 10"/>
<protein>
    <recommendedName>
        <fullName evidence="2 10">FAD:protein FMN transferase</fullName>
        <ecNumber evidence="1 10">2.7.1.180</ecNumber>
    </recommendedName>
    <alternativeName>
        <fullName evidence="8 10">Flavin transferase</fullName>
    </alternativeName>
</protein>
<dbReference type="Proteomes" id="UP000623678">
    <property type="component" value="Unassembled WGS sequence"/>
</dbReference>
<dbReference type="SUPFAM" id="SSF143631">
    <property type="entry name" value="ApbE-like"/>
    <property type="match status" value="1"/>
</dbReference>
<feature type="binding site" evidence="11">
    <location>
        <position position="294"/>
    </location>
    <ligand>
        <name>Mg(2+)</name>
        <dbReference type="ChEBI" id="CHEBI:18420"/>
    </ligand>
</feature>
<keyword evidence="7 10" id="KW-0460">Magnesium</keyword>
<dbReference type="AlphaFoldDB" id="A0A926ELD0"/>
<comment type="caution">
    <text evidence="12">The sequence shown here is derived from an EMBL/GenBank/DDBJ whole genome shotgun (WGS) entry which is preliminary data.</text>
</comment>
<evidence type="ECO:0000256" key="4">
    <source>
        <dbReference type="ARBA" id="ARBA00022679"/>
    </source>
</evidence>
<dbReference type="PANTHER" id="PTHR30040">
    <property type="entry name" value="THIAMINE BIOSYNTHESIS LIPOPROTEIN APBE"/>
    <property type="match status" value="1"/>
</dbReference>
<keyword evidence="4 10" id="KW-0808">Transferase</keyword>
<evidence type="ECO:0000256" key="3">
    <source>
        <dbReference type="ARBA" id="ARBA00022630"/>
    </source>
</evidence>
<evidence type="ECO:0000256" key="7">
    <source>
        <dbReference type="ARBA" id="ARBA00022842"/>
    </source>
</evidence>
<evidence type="ECO:0000256" key="6">
    <source>
        <dbReference type="ARBA" id="ARBA00022827"/>
    </source>
</evidence>
<evidence type="ECO:0000256" key="11">
    <source>
        <dbReference type="PIRSR" id="PIRSR006268-2"/>
    </source>
</evidence>
<dbReference type="InterPro" id="IPR003374">
    <property type="entry name" value="ApbE-like_sf"/>
</dbReference>
<dbReference type="GO" id="GO:0016740">
    <property type="term" value="F:transferase activity"/>
    <property type="evidence" value="ECO:0007669"/>
    <property type="project" value="UniProtKB-UniRule"/>
</dbReference>
<dbReference type="PANTHER" id="PTHR30040:SF2">
    <property type="entry name" value="FAD:PROTEIN FMN TRANSFERASE"/>
    <property type="match status" value="1"/>
</dbReference>
<comment type="similarity">
    <text evidence="10">Belongs to the ApbE family.</text>
</comment>
<evidence type="ECO:0000256" key="1">
    <source>
        <dbReference type="ARBA" id="ARBA00011955"/>
    </source>
</evidence>
<dbReference type="EMBL" id="JACRTD010000005">
    <property type="protein sequence ID" value="MBC8585543.1"/>
    <property type="molecule type" value="Genomic_DNA"/>
</dbReference>
<evidence type="ECO:0000256" key="5">
    <source>
        <dbReference type="ARBA" id="ARBA00022723"/>
    </source>
</evidence>
<evidence type="ECO:0000256" key="10">
    <source>
        <dbReference type="PIRNR" id="PIRNR006268"/>
    </source>
</evidence>
<evidence type="ECO:0000313" key="13">
    <source>
        <dbReference type="Proteomes" id="UP000623678"/>
    </source>
</evidence>
<feature type="binding site" evidence="11">
    <location>
        <position position="298"/>
    </location>
    <ligand>
        <name>Mg(2+)</name>
        <dbReference type="ChEBI" id="CHEBI:18420"/>
    </ligand>
</feature>
<keyword evidence="13" id="KW-1185">Reference proteome</keyword>
<evidence type="ECO:0000256" key="8">
    <source>
        <dbReference type="ARBA" id="ARBA00031306"/>
    </source>
</evidence>
<gene>
    <name evidence="12" type="ORF">H8705_08100</name>
</gene>
<feature type="binding site" evidence="11">
    <location>
        <position position="180"/>
    </location>
    <ligand>
        <name>Mg(2+)</name>
        <dbReference type="ChEBI" id="CHEBI:18420"/>
    </ligand>
</feature>
<evidence type="ECO:0000256" key="9">
    <source>
        <dbReference type="ARBA" id="ARBA00048540"/>
    </source>
</evidence>
<evidence type="ECO:0000313" key="12">
    <source>
        <dbReference type="EMBL" id="MBC8585543.1"/>
    </source>
</evidence>
<keyword evidence="3 10" id="KW-0285">Flavoprotein</keyword>
<dbReference type="InterPro" id="IPR024932">
    <property type="entry name" value="ApbE"/>
</dbReference>
<name>A0A926ELD0_9FIRM</name>
<proteinExistence type="inferred from homology"/>
<comment type="catalytic activity">
    <reaction evidence="9 10">
        <text>L-threonyl-[protein] + FAD = FMN-L-threonyl-[protein] + AMP + H(+)</text>
        <dbReference type="Rhea" id="RHEA:36847"/>
        <dbReference type="Rhea" id="RHEA-COMP:11060"/>
        <dbReference type="Rhea" id="RHEA-COMP:11061"/>
        <dbReference type="ChEBI" id="CHEBI:15378"/>
        <dbReference type="ChEBI" id="CHEBI:30013"/>
        <dbReference type="ChEBI" id="CHEBI:57692"/>
        <dbReference type="ChEBI" id="CHEBI:74257"/>
        <dbReference type="ChEBI" id="CHEBI:456215"/>
        <dbReference type="EC" id="2.7.1.180"/>
    </reaction>
</comment>